<evidence type="ECO:0000313" key="11">
    <source>
        <dbReference type="Proteomes" id="UP000324907"/>
    </source>
</evidence>
<evidence type="ECO:0000313" key="12">
    <source>
        <dbReference type="Proteomes" id="UP000325113"/>
    </source>
</evidence>
<evidence type="ECO:0000256" key="2">
    <source>
        <dbReference type="ARBA" id="ARBA00022490"/>
    </source>
</evidence>
<dbReference type="PANTHER" id="PTHR13159:SF0">
    <property type="entry name" value="RADIAL SPOKE HEAD 6 HOMOLOG A"/>
    <property type="match status" value="1"/>
</dbReference>
<dbReference type="GO" id="GO:0001534">
    <property type="term" value="C:radial spoke"/>
    <property type="evidence" value="ECO:0007669"/>
    <property type="project" value="InterPro"/>
</dbReference>
<dbReference type="Proteomes" id="UP000324907">
    <property type="component" value="Unassembled WGS sequence"/>
</dbReference>
<keyword evidence="2" id="KW-0963">Cytoplasm</keyword>
<evidence type="ECO:0008006" key="13">
    <source>
        <dbReference type="Google" id="ProtNLM"/>
    </source>
</evidence>
<evidence type="ECO:0000256" key="3">
    <source>
        <dbReference type="ARBA" id="ARBA00023069"/>
    </source>
</evidence>
<feature type="compositionally biased region" description="Low complexity" evidence="6">
    <location>
        <begin position="340"/>
        <end position="350"/>
    </location>
</feature>
<evidence type="ECO:0000256" key="4">
    <source>
        <dbReference type="ARBA" id="ARBA00023212"/>
    </source>
</evidence>
<comment type="caution">
    <text evidence="8">The sequence shown here is derived from an EMBL/GenBank/DDBJ whole genome shotgun (WGS) entry which is preliminary data.</text>
</comment>
<keyword evidence="5" id="KW-0966">Cell projection</keyword>
<dbReference type="CDD" id="cd22963">
    <property type="entry name" value="DD_CrRSP4-like"/>
    <property type="match status" value="1"/>
</dbReference>
<dbReference type="GO" id="GO:0035082">
    <property type="term" value="P:axoneme assembly"/>
    <property type="evidence" value="ECO:0007669"/>
    <property type="project" value="TreeGrafter"/>
</dbReference>
<dbReference type="GO" id="GO:0060294">
    <property type="term" value="P:cilium movement involved in cell motility"/>
    <property type="evidence" value="ECO:0007669"/>
    <property type="project" value="InterPro"/>
</dbReference>
<reference evidence="10 11" key="1">
    <citation type="submission" date="2019-07" db="EMBL/GenBank/DDBJ databases">
        <title>Genomes of Cafeteria roenbergensis.</title>
        <authorList>
            <person name="Fischer M.G."/>
            <person name="Hackl T."/>
            <person name="Roman M."/>
        </authorList>
    </citation>
    <scope>NUCLEOTIDE SEQUENCE [LARGE SCALE GENOMIC DNA]</scope>
    <source>
        <strain evidence="7 10">BVI</strain>
        <strain evidence="8 12">Cflag</strain>
        <strain evidence="9 11">RCC970-E3</strain>
    </source>
</reference>
<feature type="region of interest" description="Disordered" evidence="6">
    <location>
        <begin position="277"/>
        <end position="303"/>
    </location>
</feature>
<dbReference type="PANTHER" id="PTHR13159">
    <property type="entry name" value="RADIAL SPOKEHEAD-RELATED"/>
    <property type="match status" value="1"/>
</dbReference>
<dbReference type="EMBL" id="VLTM01000065">
    <property type="protein sequence ID" value="KAA0158579.1"/>
    <property type="molecule type" value="Genomic_DNA"/>
</dbReference>
<dbReference type="Proteomes" id="UP000325113">
    <property type="component" value="Unassembled WGS sequence"/>
</dbReference>
<dbReference type="InterPro" id="IPR006802">
    <property type="entry name" value="Radial_spoke"/>
</dbReference>
<accession>A0A5A8D0Y3</accession>
<dbReference type="EMBL" id="VLTN01000060">
    <property type="protein sequence ID" value="KAA0147853.1"/>
    <property type="molecule type" value="Genomic_DNA"/>
</dbReference>
<feature type="region of interest" description="Disordered" evidence="6">
    <location>
        <begin position="316"/>
        <end position="356"/>
    </location>
</feature>
<protein>
    <recommendedName>
        <fullName evidence="13">Radial spokehead-like protein</fullName>
    </recommendedName>
</protein>
<feature type="region of interest" description="Disordered" evidence="6">
    <location>
        <begin position="449"/>
        <end position="478"/>
    </location>
</feature>
<dbReference type="EMBL" id="VLTL01000009">
    <property type="protein sequence ID" value="KAA0171085.1"/>
    <property type="molecule type" value="Genomic_DNA"/>
</dbReference>
<comment type="subcellular location">
    <subcellularLocation>
        <location evidence="1">Cytoplasm</location>
        <location evidence="1">Cytoskeleton</location>
        <location evidence="1">Cilium axoneme</location>
    </subcellularLocation>
</comment>
<dbReference type="AlphaFoldDB" id="A0A5A8D0Y3"/>
<keyword evidence="4" id="KW-0206">Cytoskeleton</keyword>
<dbReference type="OMA" id="CVYFGNG"/>
<evidence type="ECO:0000313" key="7">
    <source>
        <dbReference type="EMBL" id="KAA0147853.1"/>
    </source>
</evidence>
<evidence type="ECO:0000313" key="8">
    <source>
        <dbReference type="EMBL" id="KAA0158579.1"/>
    </source>
</evidence>
<keyword evidence="3" id="KW-0969">Cilium</keyword>
<gene>
    <name evidence="9" type="ORF">FNF28_01090</name>
    <name evidence="7" type="ORF">FNF29_07067</name>
    <name evidence="8" type="ORF">FNF31_05330</name>
</gene>
<proteinExistence type="predicted"/>
<evidence type="ECO:0000256" key="1">
    <source>
        <dbReference type="ARBA" id="ARBA00004430"/>
    </source>
</evidence>
<feature type="compositionally biased region" description="Acidic residues" evidence="6">
    <location>
        <begin position="326"/>
        <end position="339"/>
    </location>
</feature>
<evidence type="ECO:0000256" key="6">
    <source>
        <dbReference type="SAM" id="MobiDB-lite"/>
    </source>
</evidence>
<evidence type="ECO:0000313" key="10">
    <source>
        <dbReference type="Proteomes" id="UP000323011"/>
    </source>
</evidence>
<dbReference type="Proteomes" id="UP000323011">
    <property type="component" value="Unassembled WGS sequence"/>
</dbReference>
<evidence type="ECO:0000256" key="5">
    <source>
        <dbReference type="ARBA" id="ARBA00023273"/>
    </source>
</evidence>
<keyword evidence="10" id="KW-1185">Reference proteome</keyword>
<name>A0A5A8D0Y3_CAFRO</name>
<evidence type="ECO:0000313" key="9">
    <source>
        <dbReference type="EMBL" id="KAA0171085.1"/>
    </source>
</evidence>
<dbReference type="Pfam" id="PF04712">
    <property type="entry name" value="Radial_spoke"/>
    <property type="match status" value="2"/>
</dbReference>
<organism evidence="8 12">
    <name type="scientific">Cafeteria roenbergensis</name>
    <name type="common">Marine flagellate</name>
    <dbReference type="NCBI Taxonomy" id="33653"/>
    <lineage>
        <taxon>Eukaryota</taxon>
        <taxon>Sar</taxon>
        <taxon>Stramenopiles</taxon>
        <taxon>Bigyra</taxon>
        <taxon>Opalozoa</taxon>
        <taxon>Bicosoecida</taxon>
        <taxon>Cafeteriaceae</taxon>
        <taxon>Cafeteria</taxon>
    </lineage>
</organism>
<sequence>MADFEAAKAFLQTKEDGVSLFDHLTEVLLKVITEHPENAVEHFERISAAVKSSSMLDHKPSAGAAVAAAAAGARGEAEEADVREAALKRVADALAVFRTPNEDDDVPEVGEGLQDVADASNYLEWAGVGLGRTEMFRLHLSLRELSAKQSARDMRVWGRLHGLEADYIVAEGKIDPPEDEAEDEKDALGNAVEPTGTGANTCTYWVCSHAGAEWHRLPRVTPHQIVVARRIKRFLTGKLDAPVAGHPPFPGEERSLVRAQIARISAETVVCPAGHFKRVEDEESRDVEPVPDDEYAAEDPTAPEGWVHIALPINALGRTAPNPKEDEGDEEGEEPDPELLTEPLKPITDDAPPDAEDALPWTVRPCPVAGIPSAEPAAGLVLAKSLRWPGAVAVARGRRFANLYVGYGVESGTPEGADLAPAAFQPATPGPVQSEFSMEAFNAAAAENGAKFEEQPDVIVDPDEGKPAEGEEDAEEDE</sequence>
<feature type="compositionally biased region" description="Acidic residues" evidence="6">
    <location>
        <begin position="281"/>
        <end position="297"/>
    </location>
</feature>